<name>A0A7S6NY91_9PHYC</name>
<evidence type="ECO:0000313" key="2">
    <source>
        <dbReference type="EMBL" id="QOR60341.1"/>
    </source>
</evidence>
<keyword evidence="1" id="KW-0472">Membrane</keyword>
<organism evidence="2">
    <name type="scientific">Bathycoccus sp. RCC716 virus 2</name>
    <dbReference type="NCBI Taxonomy" id="2530039"/>
    <lineage>
        <taxon>Viruses</taxon>
        <taxon>Varidnaviria</taxon>
        <taxon>Bamfordvirae</taxon>
        <taxon>Nucleocytoviricota</taxon>
        <taxon>Megaviricetes</taxon>
        <taxon>Algavirales</taxon>
        <taxon>Phycodnaviridae</taxon>
        <taxon>Prasinovirus</taxon>
    </lineage>
</organism>
<sequence length="251" mass="28729">MVSLQELPKKVQYITVDSKFVTGTNNTFSIDLNLTANTHVSDMSKVCGFKVVDFYVTQVGTTSSGAGNGAKFIDIVCENIPKVAQILDERHGQILTRIPLERQFDGSNNFKIHDKQWRGFNRETSLFNPISIQKLDFVFYEQQGNGNYVTLQPDSEWFMTLEITSIDVKEKPINREILILEALHNLIGKIDELNINVKKLPDKEDIEKMEKEKKKKYPLYYLAFCIALIGGGFYFIKNKVRPQPVPLQPTF</sequence>
<feature type="transmembrane region" description="Helical" evidence="1">
    <location>
        <begin position="218"/>
        <end position="236"/>
    </location>
</feature>
<protein>
    <submittedName>
        <fullName evidence="2">Uncharacterized protein</fullName>
    </submittedName>
</protein>
<dbReference type="EMBL" id="MK522038">
    <property type="protein sequence ID" value="QOR60341.1"/>
    <property type="molecule type" value="Genomic_DNA"/>
</dbReference>
<keyword evidence="1" id="KW-0812">Transmembrane</keyword>
<keyword evidence="1" id="KW-1133">Transmembrane helix</keyword>
<accession>A0A7S6NY91</accession>
<reference evidence="2" key="1">
    <citation type="submission" date="2019-02" db="EMBL/GenBank/DDBJ databases">
        <authorList>
            <person name="Bachy C."/>
            <person name="Yung C.-M."/>
            <person name="Roux S."/>
            <person name="Sullivan M.B."/>
            <person name="Worden A.Z."/>
        </authorList>
    </citation>
    <scope>NUCLEOTIDE SEQUENCE</scope>
    <source>
        <strain evidence="2">BII-V2</strain>
    </source>
</reference>
<evidence type="ECO:0000256" key="1">
    <source>
        <dbReference type="SAM" id="Phobius"/>
    </source>
</evidence>
<proteinExistence type="predicted"/>